<dbReference type="Gene3D" id="1.25.40.20">
    <property type="entry name" value="Ankyrin repeat-containing domain"/>
    <property type="match status" value="1"/>
</dbReference>
<keyword evidence="6" id="KW-0862">Zinc</keyword>
<dbReference type="Pfam" id="PF12796">
    <property type="entry name" value="Ank_2"/>
    <property type="match status" value="1"/>
</dbReference>
<evidence type="ECO:0000256" key="8">
    <source>
        <dbReference type="ARBA" id="ARBA00023134"/>
    </source>
</evidence>
<dbReference type="InterPro" id="IPR051282">
    <property type="entry name" value="Arf-GAP_GTPase_ANK_PH"/>
</dbReference>
<dbReference type="InterPro" id="IPR001806">
    <property type="entry name" value="Small_GTPase"/>
</dbReference>
<dbReference type="FunFam" id="1.25.40.20:FF:000038">
    <property type="entry name" value="Arf-GAP with GTPase, ANK repeat and PH domain-containing protein 3"/>
    <property type="match status" value="1"/>
</dbReference>
<feature type="compositionally biased region" description="Basic residues" evidence="11">
    <location>
        <begin position="744"/>
        <end position="754"/>
    </location>
</feature>
<evidence type="ECO:0000259" key="13">
    <source>
        <dbReference type="PROSITE" id="PS50115"/>
    </source>
</evidence>
<dbReference type="GeneID" id="106924461"/>
<feature type="region of interest" description="Disordered" evidence="11">
    <location>
        <begin position="485"/>
        <end position="558"/>
    </location>
</feature>
<protein>
    <recommendedName>
        <fullName evidence="16">Small monomeric GTPase</fullName>
    </recommendedName>
</protein>
<evidence type="ECO:0000256" key="9">
    <source>
        <dbReference type="PROSITE-ProRule" id="PRU00023"/>
    </source>
</evidence>
<proteinExistence type="inferred from homology"/>
<dbReference type="SUPFAM" id="SSF48403">
    <property type="entry name" value="Ankyrin repeat"/>
    <property type="match status" value="1"/>
</dbReference>
<dbReference type="InterPro" id="IPR038508">
    <property type="entry name" value="ArfGAP_dom_sf"/>
</dbReference>
<evidence type="ECO:0000256" key="6">
    <source>
        <dbReference type="ARBA" id="ARBA00022833"/>
    </source>
</evidence>
<keyword evidence="4" id="KW-0547">Nucleotide-binding</keyword>
<dbReference type="SMART" id="SM00105">
    <property type="entry name" value="ArfGap"/>
    <property type="match status" value="1"/>
</dbReference>
<dbReference type="RefSeq" id="XP_014853658.1">
    <property type="nucleotide sequence ID" value="XM_014998172.1"/>
</dbReference>
<evidence type="ECO:0000256" key="3">
    <source>
        <dbReference type="ARBA" id="ARBA00022723"/>
    </source>
</evidence>
<comment type="similarity">
    <text evidence="1">Belongs to the centaurin gamma-like family.</text>
</comment>
<dbReference type="SUPFAM" id="SSF50729">
    <property type="entry name" value="PH domain-like"/>
    <property type="match status" value="1"/>
</dbReference>
<dbReference type="CDD" id="cd04103">
    <property type="entry name" value="Centaurin_gamma"/>
    <property type="match status" value="1"/>
</dbReference>
<feature type="region of interest" description="Disordered" evidence="11">
    <location>
        <begin position="29"/>
        <end position="52"/>
    </location>
</feature>
<evidence type="ECO:0000256" key="10">
    <source>
        <dbReference type="PROSITE-ProRule" id="PRU00288"/>
    </source>
</evidence>
<dbReference type="FunFam" id="1.10.220.150:FF:000001">
    <property type="entry name" value="Arf-GAP with GTPase, ANK repeat and PH domain-containing protein 1"/>
    <property type="match status" value="1"/>
</dbReference>
<feature type="compositionally biased region" description="Basic and acidic residues" evidence="11">
    <location>
        <begin position="540"/>
        <end position="555"/>
    </location>
</feature>
<dbReference type="PRINTS" id="PR00405">
    <property type="entry name" value="REVINTRACTNG"/>
</dbReference>
<dbReference type="InterPro" id="IPR037278">
    <property type="entry name" value="ARFGAP/RecO"/>
</dbReference>
<feature type="compositionally biased region" description="Low complexity" evidence="11">
    <location>
        <begin position="724"/>
        <end position="734"/>
    </location>
</feature>
<feature type="region of interest" description="Disordered" evidence="11">
    <location>
        <begin position="138"/>
        <end position="274"/>
    </location>
</feature>
<name>A0A3B3Z543_9TELE</name>
<dbReference type="CTD" id="116987"/>
<dbReference type="CDD" id="cd01250">
    <property type="entry name" value="PH_AGAP"/>
    <property type="match status" value="1"/>
</dbReference>
<evidence type="ECO:0000256" key="4">
    <source>
        <dbReference type="ARBA" id="ARBA00022741"/>
    </source>
</evidence>
<evidence type="ECO:0000313" key="14">
    <source>
        <dbReference type="Ensembl" id="ENSPMEP00000034538.1"/>
    </source>
</evidence>
<feature type="repeat" description="ANK" evidence="9">
    <location>
        <begin position="986"/>
        <end position="1018"/>
    </location>
</feature>
<feature type="compositionally biased region" description="Low complexity" evidence="11">
    <location>
        <begin position="1059"/>
        <end position="1070"/>
    </location>
</feature>
<dbReference type="InterPro" id="IPR036770">
    <property type="entry name" value="Ankyrin_rpt-contain_sf"/>
</dbReference>
<dbReference type="FunFam" id="3.40.50.300:FF:000178">
    <property type="entry name" value="Arf-GAP with GTPase, ANK repeat and PH domain-containing protein 1"/>
    <property type="match status" value="1"/>
</dbReference>
<accession>A0A3B3Z543</accession>
<keyword evidence="2" id="KW-0343">GTPase activation</keyword>
<dbReference type="GO" id="GO:0008270">
    <property type="term" value="F:zinc ion binding"/>
    <property type="evidence" value="ECO:0007669"/>
    <property type="project" value="UniProtKB-KW"/>
</dbReference>
<keyword evidence="15" id="KW-1185">Reference proteome</keyword>
<dbReference type="SMART" id="SM00248">
    <property type="entry name" value="ANK"/>
    <property type="match status" value="2"/>
</dbReference>
<keyword evidence="5 10" id="KW-0863">Zinc-finger</keyword>
<dbReference type="SMART" id="SM00233">
    <property type="entry name" value="PH"/>
    <property type="match status" value="1"/>
</dbReference>
<dbReference type="Pfam" id="PF01412">
    <property type="entry name" value="ArfGap"/>
    <property type="match status" value="1"/>
</dbReference>
<dbReference type="FunFam" id="2.30.29.30:FF:000421">
    <property type="entry name" value="Arf-GAP with GTPase, ANK repeat and PH domain-containing protein 1 isoform B"/>
    <property type="match status" value="1"/>
</dbReference>
<keyword evidence="7 9" id="KW-0040">ANK repeat</keyword>
<dbReference type="PANTHER" id="PTHR45819">
    <property type="entry name" value="CENTAURIN-GAMMA-1A"/>
    <property type="match status" value="1"/>
</dbReference>
<feature type="compositionally biased region" description="Pro residues" evidence="11">
    <location>
        <begin position="145"/>
        <end position="158"/>
    </location>
</feature>
<dbReference type="PANTHER" id="PTHR45819:SF1">
    <property type="entry name" value="ARF-GAP WITH GTPASE, ANK REPEAT AND PH DOMAIN-CONTAINING PROTEIN 1"/>
    <property type="match status" value="1"/>
</dbReference>
<keyword evidence="8" id="KW-0342">GTP-binding</keyword>
<dbReference type="InterPro" id="IPR001164">
    <property type="entry name" value="ArfGAP_dom"/>
</dbReference>
<evidence type="ECO:0000256" key="1">
    <source>
        <dbReference type="ARBA" id="ARBA00005430"/>
    </source>
</evidence>
<dbReference type="Gene3D" id="3.40.50.300">
    <property type="entry name" value="P-loop containing nucleotide triphosphate hydrolases"/>
    <property type="match status" value="1"/>
</dbReference>
<evidence type="ECO:0000313" key="15">
    <source>
        <dbReference type="Proteomes" id="UP000261480"/>
    </source>
</evidence>
<dbReference type="PROSITE" id="PS50003">
    <property type="entry name" value="PH_DOMAIN"/>
    <property type="match status" value="1"/>
</dbReference>
<feature type="region of interest" description="Disordered" evidence="11">
    <location>
        <begin position="1055"/>
        <end position="1077"/>
    </location>
</feature>
<dbReference type="AlphaFoldDB" id="A0A3B3Z543"/>
<dbReference type="SMART" id="SM00175">
    <property type="entry name" value="RAB"/>
    <property type="match status" value="1"/>
</dbReference>
<dbReference type="PROSITE" id="PS50088">
    <property type="entry name" value="ANK_REPEAT"/>
    <property type="match status" value="1"/>
</dbReference>
<sequence>MLMERGAPQRKTVYRISLTLVKRENLGGVEEERGRGGGVLEEEPEPAAAQGGIMRRFRTFSTGQLELGRLRASRRAQRDESRPETAAAKVRRLLKARSMEERDPPKPGAPPKPGLLQRSFSFSVRTRINGELLRLHATSRDGPPQALPPEQAPLPEQAPPITQAPPTRTREKSRTLEVGAVLNRTDSLTELSRQRAGAAKNRTLDNSDLQRRDTQGDGAAPQGGDRRLGRFFSGFFSRPSAVRSPGISRSLRRSGAPSSTESMDGGGATGNHDAFVNSQEWTLSRTVPELKVGIVGNLASGKSALVHRYLTGTYVQEESPEGGRFKKEIVVDGQSHLLLIRDEGGPPEAQFALWVDAVVFVFSLEDEISFQTVYHYYSRLASYRNTADLPLVLVGTQDAISSSNPRVIDDSRARKLSNELKRCTYYETCATYGLNVERVFQDVAQKVVAVRKKQQLSIGPCKSLPNSPSHTSVCAAQVSAVHVSQTSNGGGSLSDYSSSVPSTPSTSQKELRIDAPQAANTPTPVRKQSKRRSNLFTSRKASDPDKEKKGLENRADSIGSGRAIPIKQGMLMKRSGKSLNKEWKKKYVTLCDNGLLTYHPSLHDYMQNVHGKEIDLLRTTVKVPGKRPPRAVSACGAGPNQNANGLVKDMSNVQLGPTSGSVSSSASASQMASGVSLVSFNSRGLEGLHQRSYSVSSADQWADATVIANSGVSTDTGLGDSVCSSPSISSTTSPKMEPPPSPHANRKKHRRKKSTSNFKADGLSGTAEEQEENFEFTIVSLTGQTWNFEATSYEERDAWVQVIESQILASLQSCESSKNKSRLTSQSEALALQSIRSIRGNGRCADCDVPNPDWASLNLGALICIECSGIHRNLGTHLSRVRSLDLDEWPLELIKVMSAIGNELANSVWEANAQGRLKPGPDASREERERWIRAKYEQRLFVAALPGADPPLGQQLLRAAAEEDLRGVVLLLAHASRQQVNDTFGDGCSPLHLAAHKGNVVLLQLLVWYGADLMARDAHGNSAMAYARQSGSQECVEVLAQYGGADERYALMTTPNLPRRNANRNNSCSSLGSAALI</sequence>
<dbReference type="InterPro" id="IPR011993">
    <property type="entry name" value="PH-like_dom_sf"/>
</dbReference>
<dbReference type="InterPro" id="IPR001849">
    <property type="entry name" value="PH_domain"/>
</dbReference>
<dbReference type="InterPro" id="IPR002110">
    <property type="entry name" value="Ankyrin_rpt"/>
</dbReference>
<feature type="region of interest" description="Disordered" evidence="11">
    <location>
        <begin position="715"/>
        <end position="769"/>
    </location>
</feature>
<dbReference type="GO" id="GO:0003924">
    <property type="term" value="F:GTPase activity"/>
    <property type="evidence" value="ECO:0007669"/>
    <property type="project" value="InterPro"/>
</dbReference>
<feature type="compositionally biased region" description="Low complexity" evidence="11">
    <location>
        <begin position="493"/>
        <end position="507"/>
    </location>
</feature>
<dbReference type="Pfam" id="PF00071">
    <property type="entry name" value="Ras"/>
    <property type="match status" value="1"/>
</dbReference>
<evidence type="ECO:0000259" key="12">
    <source>
        <dbReference type="PROSITE" id="PS50003"/>
    </source>
</evidence>
<dbReference type="GO" id="GO:0005525">
    <property type="term" value="F:GTP binding"/>
    <property type="evidence" value="ECO:0007669"/>
    <property type="project" value="UniProtKB-KW"/>
</dbReference>
<dbReference type="STRING" id="48701.ENSPMEP00000034538"/>
<dbReference type="GO" id="GO:0005096">
    <property type="term" value="F:GTPase activator activity"/>
    <property type="evidence" value="ECO:0007669"/>
    <property type="project" value="UniProtKB-KW"/>
</dbReference>
<evidence type="ECO:0008006" key="16">
    <source>
        <dbReference type="Google" id="ProtNLM"/>
    </source>
</evidence>
<dbReference type="PROSITE" id="PS51421">
    <property type="entry name" value="RAS"/>
    <property type="match status" value="1"/>
</dbReference>
<dbReference type="InterPro" id="IPR027417">
    <property type="entry name" value="P-loop_NTPase"/>
</dbReference>
<reference evidence="14" key="2">
    <citation type="submission" date="2025-09" db="UniProtKB">
        <authorList>
            <consortium name="Ensembl"/>
        </authorList>
    </citation>
    <scope>IDENTIFICATION</scope>
</reference>
<feature type="region of interest" description="Disordered" evidence="11">
    <location>
        <begin position="68"/>
        <end position="118"/>
    </location>
</feature>
<dbReference type="SMART" id="SM00173">
    <property type="entry name" value="RAS"/>
    <property type="match status" value="1"/>
</dbReference>
<evidence type="ECO:0000256" key="11">
    <source>
        <dbReference type="SAM" id="MobiDB-lite"/>
    </source>
</evidence>
<dbReference type="Gene3D" id="1.10.220.150">
    <property type="entry name" value="Arf GTPase activating protein"/>
    <property type="match status" value="1"/>
</dbReference>
<dbReference type="Gene3D" id="2.30.29.30">
    <property type="entry name" value="Pleckstrin-homology domain (PH domain)/Phosphotyrosine-binding domain (PTB)"/>
    <property type="match status" value="2"/>
</dbReference>
<dbReference type="PROSITE" id="PS50115">
    <property type="entry name" value="ARFGAP"/>
    <property type="match status" value="1"/>
</dbReference>
<dbReference type="FunFam" id="2.30.29.30:FF:000109">
    <property type="entry name" value="Arf-GAP with GTPase, ANK repeat and PH domain-containing protein 1"/>
    <property type="match status" value="1"/>
</dbReference>
<feature type="compositionally biased region" description="Basic and acidic residues" evidence="11">
    <location>
        <begin position="202"/>
        <end position="215"/>
    </location>
</feature>
<feature type="domain" description="PH" evidence="12">
    <location>
        <begin position="564"/>
        <end position="808"/>
    </location>
</feature>
<reference evidence="14" key="1">
    <citation type="submission" date="2025-08" db="UniProtKB">
        <authorList>
            <consortium name="Ensembl"/>
        </authorList>
    </citation>
    <scope>IDENTIFICATION</scope>
</reference>
<evidence type="ECO:0000256" key="7">
    <source>
        <dbReference type="ARBA" id="ARBA00023043"/>
    </source>
</evidence>
<keyword evidence="3" id="KW-0479">Metal-binding</keyword>
<evidence type="ECO:0000256" key="5">
    <source>
        <dbReference type="ARBA" id="ARBA00022771"/>
    </source>
</evidence>
<organism evidence="14 15">
    <name type="scientific">Poecilia mexicana</name>
    <dbReference type="NCBI Taxonomy" id="48701"/>
    <lineage>
        <taxon>Eukaryota</taxon>
        <taxon>Metazoa</taxon>
        <taxon>Chordata</taxon>
        <taxon>Craniata</taxon>
        <taxon>Vertebrata</taxon>
        <taxon>Euteleostomi</taxon>
        <taxon>Actinopterygii</taxon>
        <taxon>Neopterygii</taxon>
        <taxon>Teleostei</taxon>
        <taxon>Neoteleostei</taxon>
        <taxon>Acanthomorphata</taxon>
        <taxon>Ovalentaria</taxon>
        <taxon>Atherinomorphae</taxon>
        <taxon>Cyprinodontiformes</taxon>
        <taxon>Poeciliidae</taxon>
        <taxon>Poeciliinae</taxon>
        <taxon>Poecilia</taxon>
    </lineage>
</organism>
<feature type="domain" description="Arf-GAP" evidence="13">
    <location>
        <begin position="829"/>
        <end position="950"/>
    </location>
</feature>
<dbReference type="SUPFAM" id="SSF57863">
    <property type="entry name" value="ArfGap/RecO-like zinc finger"/>
    <property type="match status" value="1"/>
</dbReference>
<dbReference type="CDD" id="cd08836">
    <property type="entry name" value="ArfGap_AGAP"/>
    <property type="match status" value="1"/>
</dbReference>
<dbReference type="Ensembl" id="ENSPMET00000030330.1">
    <property type="protein sequence ID" value="ENSPMEP00000034538.1"/>
    <property type="gene ID" value="ENSPMEG00000023855.1"/>
</dbReference>
<evidence type="ECO:0000256" key="2">
    <source>
        <dbReference type="ARBA" id="ARBA00022468"/>
    </source>
</evidence>
<dbReference type="PROSITE" id="PS50297">
    <property type="entry name" value="ANK_REP_REGION"/>
    <property type="match status" value="1"/>
</dbReference>
<dbReference type="Proteomes" id="UP000261480">
    <property type="component" value="Unplaced"/>
</dbReference>
<dbReference type="PROSITE" id="PS51419">
    <property type="entry name" value="RAB"/>
    <property type="match status" value="1"/>
</dbReference>
<dbReference type="SUPFAM" id="SSF52540">
    <property type="entry name" value="P-loop containing nucleoside triphosphate hydrolases"/>
    <property type="match status" value="1"/>
</dbReference>